<feature type="transmembrane region" description="Helical" evidence="1">
    <location>
        <begin position="12"/>
        <end position="34"/>
    </location>
</feature>
<keyword evidence="1" id="KW-1133">Transmembrane helix</keyword>
<sequence length="114" mass="12914">MDATLSIKAALANTLLLILVTGTINHIYAAFFGIRRLDRYFSRKPDPSWESRSPFDGFYRLHKYSFLYSLGIRRPAVGAGLSLWLYFSFFSLSIIWITLGLAALGRYLLVGPFA</sequence>
<evidence type="ECO:0008006" key="4">
    <source>
        <dbReference type="Google" id="ProtNLM"/>
    </source>
</evidence>
<evidence type="ECO:0000313" key="2">
    <source>
        <dbReference type="EMBL" id="SFO69934.1"/>
    </source>
</evidence>
<feature type="transmembrane region" description="Helical" evidence="1">
    <location>
        <begin position="83"/>
        <end position="109"/>
    </location>
</feature>
<reference evidence="2 3" key="1">
    <citation type="submission" date="2016-10" db="EMBL/GenBank/DDBJ databases">
        <authorList>
            <person name="de Groot N.N."/>
        </authorList>
    </citation>
    <scope>NUCLEOTIDE SEQUENCE [LARGE SCALE GENOMIC DNA]</scope>
    <source>
        <strain evidence="2 3">CCUG 59231</strain>
    </source>
</reference>
<protein>
    <recommendedName>
        <fullName evidence="4">MAPEG family protein</fullName>
    </recommendedName>
</protein>
<name>A0A1I5JAP8_9GAMM</name>
<accession>A0A1I5JAP8</accession>
<dbReference type="RefSeq" id="WP_074936102.1">
    <property type="nucleotide sequence ID" value="NZ_FOWP01000001.1"/>
</dbReference>
<evidence type="ECO:0000313" key="3">
    <source>
        <dbReference type="Proteomes" id="UP000182400"/>
    </source>
</evidence>
<keyword evidence="1" id="KW-0472">Membrane</keyword>
<proteinExistence type="predicted"/>
<gene>
    <name evidence="2" type="ORF">SAMN05216601_101192</name>
</gene>
<organism evidence="2 3">
    <name type="scientific">Ectopseudomonas composti</name>
    <dbReference type="NCBI Taxonomy" id="658457"/>
    <lineage>
        <taxon>Bacteria</taxon>
        <taxon>Pseudomonadati</taxon>
        <taxon>Pseudomonadota</taxon>
        <taxon>Gammaproteobacteria</taxon>
        <taxon>Pseudomonadales</taxon>
        <taxon>Pseudomonadaceae</taxon>
        <taxon>Ectopseudomonas</taxon>
    </lineage>
</organism>
<dbReference type="Proteomes" id="UP000182400">
    <property type="component" value="Unassembled WGS sequence"/>
</dbReference>
<dbReference type="OrthoDB" id="9914440at2"/>
<dbReference type="STRING" id="658457.SAMN05216601_101192"/>
<keyword evidence="1" id="KW-0812">Transmembrane</keyword>
<dbReference type="EMBL" id="FOWP01000001">
    <property type="protein sequence ID" value="SFO69934.1"/>
    <property type="molecule type" value="Genomic_DNA"/>
</dbReference>
<dbReference type="AlphaFoldDB" id="A0A1I5JAP8"/>
<evidence type="ECO:0000256" key="1">
    <source>
        <dbReference type="SAM" id="Phobius"/>
    </source>
</evidence>